<keyword evidence="3" id="KW-1185">Reference proteome</keyword>
<dbReference type="Proteomes" id="UP001501729">
    <property type="component" value="Unassembled WGS sequence"/>
</dbReference>
<proteinExistence type="predicted"/>
<dbReference type="Pfam" id="PF24035">
    <property type="entry name" value="DUF7344"/>
    <property type="match status" value="1"/>
</dbReference>
<dbReference type="AlphaFoldDB" id="A0AAV3UR93"/>
<dbReference type="InterPro" id="IPR055768">
    <property type="entry name" value="DUF7344"/>
</dbReference>
<name>A0AAV3UR93_9EURY</name>
<evidence type="ECO:0000313" key="2">
    <source>
        <dbReference type="EMBL" id="GAA5064720.1"/>
    </source>
</evidence>
<dbReference type="EMBL" id="BAABKX010000030">
    <property type="protein sequence ID" value="GAA5064720.1"/>
    <property type="molecule type" value="Genomic_DNA"/>
</dbReference>
<sequence>MKTDGGDQEHKIALHHVHLPRLEDHGIIVWNREAEAVTKGPQFDEIEPLLEVLTETHSMPPTGVPD</sequence>
<accession>A0AAV3UR93</accession>
<feature type="domain" description="DUF7344" evidence="1">
    <location>
        <begin position="8"/>
        <end position="38"/>
    </location>
</feature>
<protein>
    <recommendedName>
        <fullName evidence="1">DUF7344 domain-containing protein</fullName>
    </recommendedName>
</protein>
<comment type="caution">
    <text evidence="2">The sequence shown here is derived from an EMBL/GenBank/DDBJ whole genome shotgun (WGS) entry which is preliminary data.</text>
</comment>
<evidence type="ECO:0000259" key="1">
    <source>
        <dbReference type="Pfam" id="PF24035"/>
    </source>
</evidence>
<evidence type="ECO:0000313" key="3">
    <source>
        <dbReference type="Proteomes" id="UP001501729"/>
    </source>
</evidence>
<dbReference type="RefSeq" id="WP_227778961.1">
    <property type="nucleotide sequence ID" value="NZ_JBHMAI010000002.1"/>
</dbReference>
<gene>
    <name evidence="2" type="ORF">GCM10025751_54700</name>
</gene>
<organism evidence="2 3">
    <name type="scientific">Haladaptatus pallidirubidus</name>
    <dbReference type="NCBI Taxonomy" id="1008152"/>
    <lineage>
        <taxon>Archaea</taxon>
        <taxon>Methanobacteriati</taxon>
        <taxon>Methanobacteriota</taxon>
        <taxon>Stenosarchaea group</taxon>
        <taxon>Halobacteria</taxon>
        <taxon>Halobacteriales</taxon>
        <taxon>Haladaptataceae</taxon>
        <taxon>Haladaptatus</taxon>
    </lineage>
</organism>
<reference evidence="2 3" key="1">
    <citation type="journal article" date="2019" name="Int. J. Syst. Evol. Microbiol.">
        <title>The Global Catalogue of Microorganisms (GCM) 10K type strain sequencing project: providing services to taxonomists for standard genome sequencing and annotation.</title>
        <authorList>
            <consortium name="The Broad Institute Genomics Platform"/>
            <consortium name="The Broad Institute Genome Sequencing Center for Infectious Disease"/>
            <person name="Wu L."/>
            <person name="Ma J."/>
        </authorList>
    </citation>
    <scope>NUCLEOTIDE SEQUENCE [LARGE SCALE GENOMIC DNA]</scope>
    <source>
        <strain evidence="2 3">JCM 17504</strain>
    </source>
</reference>